<evidence type="ECO:0000313" key="2">
    <source>
        <dbReference type="EMBL" id="HDP15781.1"/>
    </source>
</evidence>
<feature type="transmembrane region" description="Helical" evidence="1">
    <location>
        <begin position="126"/>
        <end position="149"/>
    </location>
</feature>
<name>A0A7C1CEX8_9CREN</name>
<proteinExistence type="predicted"/>
<keyword evidence="1" id="KW-1133">Transmembrane helix</keyword>
<reference evidence="2" key="1">
    <citation type="journal article" date="2020" name="mSystems">
        <title>Genome- and Community-Level Interaction Insights into Carbon Utilization and Element Cycling Functions of Hydrothermarchaeota in Hydrothermal Sediment.</title>
        <authorList>
            <person name="Zhou Z."/>
            <person name="Liu Y."/>
            <person name="Xu W."/>
            <person name="Pan J."/>
            <person name="Luo Z.H."/>
            <person name="Li M."/>
        </authorList>
    </citation>
    <scope>NUCLEOTIDE SEQUENCE [LARGE SCALE GENOMIC DNA]</scope>
    <source>
        <strain evidence="2">SpSt-116</strain>
    </source>
</reference>
<comment type="caution">
    <text evidence="2">The sequence shown here is derived from an EMBL/GenBank/DDBJ whole genome shotgun (WGS) entry which is preliminary data.</text>
</comment>
<organism evidence="2">
    <name type="scientific">Thermofilum adornatum</name>
    <dbReference type="NCBI Taxonomy" id="1365176"/>
    <lineage>
        <taxon>Archaea</taxon>
        <taxon>Thermoproteota</taxon>
        <taxon>Thermoprotei</taxon>
        <taxon>Thermofilales</taxon>
        <taxon>Thermofilaceae</taxon>
        <taxon>Thermofilum</taxon>
    </lineage>
</organism>
<dbReference type="EMBL" id="DSAY01000155">
    <property type="protein sequence ID" value="HDP15781.1"/>
    <property type="molecule type" value="Genomic_DNA"/>
</dbReference>
<feature type="transmembrane region" description="Helical" evidence="1">
    <location>
        <begin position="21"/>
        <end position="39"/>
    </location>
</feature>
<feature type="transmembrane region" description="Helical" evidence="1">
    <location>
        <begin position="161"/>
        <end position="181"/>
    </location>
</feature>
<evidence type="ECO:0000256" key="1">
    <source>
        <dbReference type="SAM" id="Phobius"/>
    </source>
</evidence>
<sequence>MSTNTNSLKTQEPVSYWKLRGLLIVASLVILIVSYQVGFNANLSPSEANSLIQDNTSYLSTLKGLPSLDSKVLRIFLDEYSVVLACNTPFLGPSLSIYLAYASGTLDKAYMISGNVSSFQVDIPPYVNYIESFTLILATAEGLLLSYIYARKKKITYSETISILLLQASLIFLVASIVATLI</sequence>
<protein>
    <recommendedName>
        <fullName evidence="3">Stage II sporulation protein M</fullName>
    </recommendedName>
</protein>
<accession>A0A7C1CEX8</accession>
<keyword evidence="1" id="KW-0812">Transmembrane</keyword>
<evidence type="ECO:0008006" key="3">
    <source>
        <dbReference type="Google" id="ProtNLM"/>
    </source>
</evidence>
<dbReference type="AlphaFoldDB" id="A0A7C1CEX8"/>
<keyword evidence="1" id="KW-0472">Membrane</keyword>
<gene>
    <name evidence="2" type="ORF">ENN26_08445</name>
</gene>